<keyword evidence="6" id="KW-1185">Reference proteome</keyword>
<dbReference type="InterPro" id="IPR051826">
    <property type="entry name" value="E3_ubiquitin-ligase_domain"/>
</dbReference>
<dbReference type="GeneID" id="80886244"/>
<keyword evidence="3" id="KW-0472">Membrane</keyword>
<dbReference type="SMART" id="SM00184">
    <property type="entry name" value="RING"/>
    <property type="match status" value="1"/>
</dbReference>
<evidence type="ECO:0000256" key="3">
    <source>
        <dbReference type="SAM" id="Phobius"/>
    </source>
</evidence>
<feature type="transmembrane region" description="Helical" evidence="3">
    <location>
        <begin position="218"/>
        <end position="243"/>
    </location>
</feature>
<sequence length="553" mass="61965">MVSNEKHPGMYFGVLVVPNPNKNNAGDDFEVATVPESLSFRLNYYSGQIFYEASKDNGLDLSALLYVPTIDHTDDCGNSLLPNNVTHISQLPLRYNLVALAPLTSPSCARIWMDRAHHDGAQDVIFYGPNDDGSGGLSDNSSAIPTADWIENTDGLTYSIYYVPNSIGGELVDYLSAYSGNMTGVPNGSELVKYFDFRDYVRVAVEIDNPDSNKVPGLWVFLVIALAVLLLAAVSTSVGVHLLQYRNRRRLRRRIENGEIDLEALGIKRLTVPRWILDKLPVRVYVPGDARYVRRSTDQAEDPSTKREVDNRQLQHPTPTTTTTLNLSSEGPPAPSSTPLSISEFSQTTCPICLEDYIPDITLVRELPCLHIYHLECIDGFLEHQSSLCPLCKQSALPRGYIPSTLRITNATVRRERRMRRDRFGEEHGLTSFSRFTRPWRRRSHRDGDDQNDEYELQDIAFRQGVTVVRTDTNAPHATSGAEQPVNAVADITDDHHTYSQTGRRDGRENEIRLAASAQGAAVATDGTVFMVEDQHEDSRLRRVLHILFPYFA</sequence>
<evidence type="ECO:0000256" key="2">
    <source>
        <dbReference type="SAM" id="MobiDB-lite"/>
    </source>
</evidence>
<dbReference type="PANTHER" id="PTHR22765:SF416">
    <property type="entry name" value="E3 UBIQUITIN-PROTEIN LIGASE GODZILLA"/>
    <property type="match status" value="1"/>
</dbReference>
<proteinExistence type="predicted"/>
<dbReference type="GO" id="GO:0008270">
    <property type="term" value="F:zinc ion binding"/>
    <property type="evidence" value="ECO:0007669"/>
    <property type="project" value="UniProtKB-KW"/>
</dbReference>
<keyword evidence="1" id="KW-0479">Metal-binding</keyword>
<dbReference type="EMBL" id="JARPMG010000013">
    <property type="protein sequence ID" value="KAJ8096894.1"/>
    <property type="molecule type" value="Genomic_DNA"/>
</dbReference>
<keyword evidence="3" id="KW-0812">Transmembrane</keyword>
<feature type="region of interest" description="Disordered" evidence="2">
    <location>
        <begin position="295"/>
        <end position="342"/>
    </location>
</feature>
<evidence type="ECO:0000313" key="5">
    <source>
        <dbReference type="EMBL" id="KAJ8096894.1"/>
    </source>
</evidence>
<dbReference type="PANTHER" id="PTHR22765">
    <property type="entry name" value="RING FINGER AND PROTEASE ASSOCIATED DOMAIN-CONTAINING"/>
    <property type="match status" value="1"/>
</dbReference>
<dbReference type="InterPro" id="IPR013083">
    <property type="entry name" value="Znf_RING/FYVE/PHD"/>
</dbReference>
<dbReference type="SUPFAM" id="SSF57850">
    <property type="entry name" value="RING/U-box"/>
    <property type="match status" value="1"/>
</dbReference>
<dbReference type="RefSeq" id="XP_056040344.1">
    <property type="nucleotide sequence ID" value="XM_056191078.1"/>
</dbReference>
<gene>
    <name evidence="5" type="ORF">POJ06DRAFT_46150</name>
</gene>
<dbReference type="AlphaFoldDB" id="A0AAD7VPW3"/>
<evidence type="ECO:0000259" key="4">
    <source>
        <dbReference type="PROSITE" id="PS50089"/>
    </source>
</evidence>
<dbReference type="CDD" id="cd16454">
    <property type="entry name" value="RING-H2_PA-TM-RING"/>
    <property type="match status" value="1"/>
</dbReference>
<reference evidence="5" key="1">
    <citation type="submission" date="2023-03" db="EMBL/GenBank/DDBJ databases">
        <title>Near-Complete genome sequence of Lipomyces tetrasporous NRRL Y-64009, an oleaginous yeast capable of growing on lignocellulosic hydrolysates.</title>
        <authorList>
            <consortium name="Lawrence Berkeley National Laboratory"/>
            <person name="Jagtap S.S."/>
            <person name="Liu J.-J."/>
            <person name="Walukiewicz H.E."/>
            <person name="Pangilinan J."/>
            <person name="Lipzen A."/>
            <person name="Ahrendt S."/>
            <person name="Koriabine M."/>
            <person name="Cobaugh K."/>
            <person name="Salamov A."/>
            <person name="Yoshinaga Y."/>
            <person name="Ng V."/>
            <person name="Daum C."/>
            <person name="Grigoriev I.V."/>
            <person name="Slininger P.J."/>
            <person name="Dien B.S."/>
            <person name="Jin Y.-S."/>
            <person name="Rao C.V."/>
        </authorList>
    </citation>
    <scope>NUCLEOTIDE SEQUENCE</scope>
    <source>
        <strain evidence="5">NRRL Y-64009</strain>
    </source>
</reference>
<keyword evidence="1" id="KW-0863">Zinc-finger</keyword>
<dbReference type="GO" id="GO:0061630">
    <property type="term" value="F:ubiquitin protein ligase activity"/>
    <property type="evidence" value="ECO:0007669"/>
    <property type="project" value="TreeGrafter"/>
</dbReference>
<keyword evidence="1" id="KW-0862">Zinc</keyword>
<evidence type="ECO:0000256" key="1">
    <source>
        <dbReference type="PROSITE-ProRule" id="PRU00175"/>
    </source>
</evidence>
<feature type="compositionally biased region" description="Basic and acidic residues" evidence="2">
    <location>
        <begin position="295"/>
        <end position="313"/>
    </location>
</feature>
<dbReference type="GO" id="GO:0005737">
    <property type="term" value="C:cytoplasm"/>
    <property type="evidence" value="ECO:0007669"/>
    <property type="project" value="TreeGrafter"/>
</dbReference>
<dbReference type="PROSITE" id="PS50089">
    <property type="entry name" value="ZF_RING_2"/>
    <property type="match status" value="1"/>
</dbReference>
<dbReference type="Proteomes" id="UP001217417">
    <property type="component" value="Unassembled WGS sequence"/>
</dbReference>
<name>A0AAD7VPW3_9ASCO</name>
<organism evidence="5 6">
    <name type="scientific">Lipomyces tetrasporus</name>
    <dbReference type="NCBI Taxonomy" id="54092"/>
    <lineage>
        <taxon>Eukaryota</taxon>
        <taxon>Fungi</taxon>
        <taxon>Dikarya</taxon>
        <taxon>Ascomycota</taxon>
        <taxon>Saccharomycotina</taxon>
        <taxon>Lipomycetes</taxon>
        <taxon>Lipomycetales</taxon>
        <taxon>Lipomycetaceae</taxon>
        <taxon>Lipomyces</taxon>
    </lineage>
</organism>
<protein>
    <recommendedName>
        <fullName evidence="4">RING-type domain-containing protein</fullName>
    </recommendedName>
</protein>
<feature type="domain" description="RING-type" evidence="4">
    <location>
        <begin position="350"/>
        <end position="393"/>
    </location>
</feature>
<dbReference type="InterPro" id="IPR001841">
    <property type="entry name" value="Znf_RING"/>
</dbReference>
<dbReference type="Pfam" id="PF13639">
    <property type="entry name" value="zf-RING_2"/>
    <property type="match status" value="1"/>
</dbReference>
<dbReference type="Gene3D" id="3.30.40.10">
    <property type="entry name" value="Zinc/RING finger domain, C3HC4 (zinc finger)"/>
    <property type="match status" value="1"/>
</dbReference>
<accession>A0AAD7VPW3</accession>
<keyword evidence="3" id="KW-1133">Transmembrane helix</keyword>
<comment type="caution">
    <text evidence="5">The sequence shown here is derived from an EMBL/GenBank/DDBJ whole genome shotgun (WGS) entry which is preliminary data.</text>
</comment>
<dbReference type="GO" id="GO:0006511">
    <property type="term" value="P:ubiquitin-dependent protein catabolic process"/>
    <property type="evidence" value="ECO:0007669"/>
    <property type="project" value="TreeGrafter"/>
</dbReference>
<evidence type="ECO:0000313" key="6">
    <source>
        <dbReference type="Proteomes" id="UP001217417"/>
    </source>
</evidence>